<gene>
    <name evidence="7" type="ORF">Micbo1qcDRAFT_103697</name>
</gene>
<keyword evidence="3 5" id="KW-1133">Transmembrane helix</keyword>
<feature type="transmembrane region" description="Helical" evidence="5">
    <location>
        <begin position="112"/>
        <end position="131"/>
    </location>
</feature>
<dbReference type="InParanoid" id="A0A136IJC3"/>
<dbReference type="InterPro" id="IPR011701">
    <property type="entry name" value="MFS"/>
</dbReference>
<feature type="domain" description="Major facilitator superfamily (MFS) profile" evidence="6">
    <location>
        <begin position="14"/>
        <end position="429"/>
    </location>
</feature>
<feature type="transmembrane region" description="Helical" evidence="5">
    <location>
        <begin position="380"/>
        <end position="398"/>
    </location>
</feature>
<dbReference type="PROSITE" id="PS50850">
    <property type="entry name" value="MFS"/>
    <property type="match status" value="1"/>
</dbReference>
<evidence type="ECO:0000256" key="2">
    <source>
        <dbReference type="ARBA" id="ARBA00022692"/>
    </source>
</evidence>
<feature type="transmembrane region" description="Helical" evidence="5">
    <location>
        <begin position="138"/>
        <end position="163"/>
    </location>
</feature>
<dbReference type="PANTHER" id="PTHR23502:SF64">
    <property type="entry name" value="TRANSPORTER, PUTATIVE (AFU_ORTHOLOGUE AFUA_3G11760)-RELATED"/>
    <property type="match status" value="1"/>
</dbReference>
<evidence type="ECO:0000256" key="1">
    <source>
        <dbReference type="ARBA" id="ARBA00004141"/>
    </source>
</evidence>
<evidence type="ECO:0000256" key="5">
    <source>
        <dbReference type="SAM" id="Phobius"/>
    </source>
</evidence>
<dbReference type="EMBL" id="KQ964298">
    <property type="protein sequence ID" value="KXJ85076.1"/>
    <property type="molecule type" value="Genomic_DNA"/>
</dbReference>
<feature type="transmembrane region" description="Helical" evidence="5">
    <location>
        <begin position="336"/>
        <end position="359"/>
    </location>
</feature>
<feature type="transmembrane region" description="Helical" evidence="5">
    <location>
        <begin position="404"/>
        <end position="426"/>
    </location>
</feature>
<dbReference type="Proteomes" id="UP000070501">
    <property type="component" value="Unassembled WGS sequence"/>
</dbReference>
<keyword evidence="8" id="KW-1185">Reference proteome</keyword>
<keyword evidence="2 5" id="KW-0812">Transmembrane</keyword>
<feature type="transmembrane region" description="Helical" evidence="5">
    <location>
        <begin position="80"/>
        <end position="106"/>
    </location>
</feature>
<feature type="transmembrane region" description="Helical" evidence="5">
    <location>
        <begin position="169"/>
        <end position="188"/>
    </location>
</feature>
<proteinExistence type="predicted"/>
<name>A0A136IJC3_9PEZI</name>
<organism evidence="7 8">
    <name type="scientific">Microdochium bolleyi</name>
    <dbReference type="NCBI Taxonomy" id="196109"/>
    <lineage>
        <taxon>Eukaryota</taxon>
        <taxon>Fungi</taxon>
        <taxon>Dikarya</taxon>
        <taxon>Ascomycota</taxon>
        <taxon>Pezizomycotina</taxon>
        <taxon>Sordariomycetes</taxon>
        <taxon>Xylariomycetidae</taxon>
        <taxon>Xylariales</taxon>
        <taxon>Microdochiaceae</taxon>
        <taxon>Microdochium</taxon>
    </lineage>
</organism>
<feature type="transmembrane region" description="Helical" evidence="5">
    <location>
        <begin position="268"/>
        <end position="291"/>
    </location>
</feature>
<evidence type="ECO:0000256" key="3">
    <source>
        <dbReference type="ARBA" id="ARBA00022989"/>
    </source>
</evidence>
<feature type="transmembrane region" description="Helical" evidence="5">
    <location>
        <begin position="48"/>
        <end position="68"/>
    </location>
</feature>
<evidence type="ECO:0000313" key="7">
    <source>
        <dbReference type="EMBL" id="KXJ85076.1"/>
    </source>
</evidence>
<feature type="transmembrane region" description="Helical" evidence="5">
    <location>
        <begin position="312"/>
        <end position="330"/>
    </location>
</feature>
<dbReference type="SUPFAM" id="SSF103473">
    <property type="entry name" value="MFS general substrate transporter"/>
    <property type="match status" value="1"/>
</dbReference>
<evidence type="ECO:0000313" key="8">
    <source>
        <dbReference type="Proteomes" id="UP000070501"/>
    </source>
</evidence>
<feature type="transmembrane region" description="Helical" evidence="5">
    <location>
        <begin position="216"/>
        <end position="240"/>
    </location>
</feature>
<evidence type="ECO:0000259" key="6">
    <source>
        <dbReference type="PROSITE" id="PS50850"/>
    </source>
</evidence>
<feature type="non-terminal residue" evidence="7">
    <location>
        <position position="434"/>
    </location>
</feature>
<dbReference type="PANTHER" id="PTHR23502">
    <property type="entry name" value="MAJOR FACILITATOR SUPERFAMILY"/>
    <property type="match status" value="1"/>
</dbReference>
<dbReference type="InterPro" id="IPR020846">
    <property type="entry name" value="MFS_dom"/>
</dbReference>
<dbReference type="AlphaFoldDB" id="A0A136IJC3"/>
<dbReference type="Pfam" id="PF07690">
    <property type="entry name" value="MFS_1"/>
    <property type="match status" value="1"/>
</dbReference>
<dbReference type="OrthoDB" id="3066029at2759"/>
<feature type="transmembrane region" description="Helical" evidence="5">
    <location>
        <begin position="12"/>
        <end position="36"/>
    </location>
</feature>
<dbReference type="GO" id="GO:0005886">
    <property type="term" value="C:plasma membrane"/>
    <property type="evidence" value="ECO:0007669"/>
    <property type="project" value="TreeGrafter"/>
</dbReference>
<reference evidence="8" key="1">
    <citation type="submission" date="2016-02" db="EMBL/GenBank/DDBJ databases">
        <title>Draft genome sequence of Microdochium bolleyi, a fungal endophyte of beachgrass.</title>
        <authorList>
            <consortium name="DOE Joint Genome Institute"/>
            <person name="David A.S."/>
            <person name="May G."/>
            <person name="Haridas S."/>
            <person name="Lim J."/>
            <person name="Wang M."/>
            <person name="Labutti K."/>
            <person name="Lipzen A."/>
            <person name="Barry K."/>
            <person name="Grigoriev I.V."/>
        </authorList>
    </citation>
    <scope>NUCLEOTIDE SEQUENCE [LARGE SCALE GENOMIC DNA]</scope>
    <source>
        <strain evidence="8">J235TASD1</strain>
    </source>
</reference>
<accession>A0A136IJC3</accession>
<protein>
    <submittedName>
        <fullName evidence="7">Major facilitator superfamily domain-containing protein</fullName>
    </submittedName>
</protein>
<keyword evidence="4 5" id="KW-0472">Membrane</keyword>
<feature type="non-terminal residue" evidence="7">
    <location>
        <position position="1"/>
    </location>
</feature>
<dbReference type="GO" id="GO:0022857">
    <property type="term" value="F:transmembrane transporter activity"/>
    <property type="evidence" value="ECO:0007669"/>
    <property type="project" value="InterPro"/>
</dbReference>
<sequence length="434" mass="46620">DKYSRFSHGKRTRMVAVLCFYTFLVPISSTAVFVAIPEVVAEYGSTPTVVNMSNALFFVFMALGPLLWGPLAQVVGRRPVLIASSVLVTAFSAGTAAAPNLAAYFVFRMLSAFQATAILVVGSVVIGDLYAPSNRGRAISAFLAGAFIAPAIAPILGGVAVTFSTWRAIFWVITILTAICAVLVVLIVEETSMPGTLAISHEKNVMQHVRKAFNPGLVVVSLFRYPSLSIAAVAVSAIIWNQYSMLAPIRYVINPRFGLTEPLQASLFFLPPASGCITGAFLGGWWSDYVATRQERKHGGRRVPEHRLKSSIWLMAIPLPGFTMLYGWALRHEVGGIPLVVVALFLQGFTQMLCLPGLNTYVVEAMQERGMSSIAVAGNYLARFMFAAAGTAACLPAIDSIGVGWFSTISGLFIVASAGLVLLLTVRGEKWRSA</sequence>
<dbReference type="InterPro" id="IPR036259">
    <property type="entry name" value="MFS_trans_sf"/>
</dbReference>
<dbReference type="Gene3D" id="1.20.1250.20">
    <property type="entry name" value="MFS general substrate transporter like domains"/>
    <property type="match status" value="1"/>
</dbReference>
<comment type="subcellular location">
    <subcellularLocation>
        <location evidence="1">Membrane</location>
        <topology evidence="1">Multi-pass membrane protein</topology>
    </subcellularLocation>
</comment>
<evidence type="ECO:0000256" key="4">
    <source>
        <dbReference type="ARBA" id="ARBA00023136"/>
    </source>
</evidence>